<dbReference type="AlphaFoldDB" id="A0A7S1VKS5"/>
<organism evidence="2">
    <name type="scientific">Grammatophora oceanica</name>
    <dbReference type="NCBI Taxonomy" id="210454"/>
    <lineage>
        <taxon>Eukaryota</taxon>
        <taxon>Sar</taxon>
        <taxon>Stramenopiles</taxon>
        <taxon>Ochrophyta</taxon>
        <taxon>Bacillariophyta</taxon>
        <taxon>Fragilariophyceae</taxon>
        <taxon>Fragilariophycidae</taxon>
        <taxon>Rhabdonematales</taxon>
        <taxon>Grammatophoraceae</taxon>
        <taxon>Grammatophora</taxon>
    </lineage>
</organism>
<keyword evidence="1" id="KW-0732">Signal</keyword>
<sequence>MMTLLSSVERVAGLLTLFMMLLPKLAHAEGDFCATGFIMDQYCIDEERMIDNGRLTLVEPEEHSIHCLVDVGRCVESPFEILAEPKNADGEYTRVAELDEDGKEKAIMLARSVGSCSTCTGDGDQRKGFRATVKGTLDPTTTLAEVPRVLVTEVLPDTVPCPDAPTVAPGTTSAPTAASDANKLSQVVSVSLAFMLVGAFVQSL</sequence>
<accession>A0A7S1VKS5</accession>
<gene>
    <name evidence="2" type="ORF">GOCE00092_LOCUS22928</name>
</gene>
<feature type="signal peptide" evidence="1">
    <location>
        <begin position="1"/>
        <end position="28"/>
    </location>
</feature>
<reference evidence="2" key="1">
    <citation type="submission" date="2021-01" db="EMBL/GenBank/DDBJ databases">
        <authorList>
            <person name="Corre E."/>
            <person name="Pelletier E."/>
            <person name="Niang G."/>
            <person name="Scheremetjew M."/>
            <person name="Finn R."/>
            <person name="Kale V."/>
            <person name="Holt S."/>
            <person name="Cochrane G."/>
            <person name="Meng A."/>
            <person name="Brown T."/>
            <person name="Cohen L."/>
        </authorList>
    </citation>
    <scope>NUCLEOTIDE SEQUENCE</scope>
    <source>
        <strain evidence="2">CCMP 410</strain>
    </source>
</reference>
<protein>
    <submittedName>
        <fullName evidence="2">Uncharacterized protein</fullName>
    </submittedName>
</protein>
<feature type="chain" id="PRO_5031108282" evidence="1">
    <location>
        <begin position="29"/>
        <end position="204"/>
    </location>
</feature>
<evidence type="ECO:0000256" key="1">
    <source>
        <dbReference type="SAM" id="SignalP"/>
    </source>
</evidence>
<name>A0A7S1VKS5_9STRA</name>
<dbReference type="EMBL" id="HBGK01043691">
    <property type="protein sequence ID" value="CAD9303361.1"/>
    <property type="molecule type" value="Transcribed_RNA"/>
</dbReference>
<evidence type="ECO:0000313" key="2">
    <source>
        <dbReference type="EMBL" id="CAD9303361.1"/>
    </source>
</evidence>
<proteinExistence type="predicted"/>